<keyword evidence="2" id="KW-1185">Reference proteome</keyword>
<dbReference type="EMBL" id="JABFUD020000020">
    <property type="protein sequence ID" value="KAI5064230.1"/>
    <property type="molecule type" value="Genomic_DNA"/>
</dbReference>
<name>A0A9D4UAK1_ADICA</name>
<protein>
    <submittedName>
        <fullName evidence="1">Uncharacterized protein</fullName>
    </submittedName>
</protein>
<evidence type="ECO:0000313" key="2">
    <source>
        <dbReference type="Proteomes" id="UP000886520"/>
    </source>
</evidence>
<dbReference type="AlphaFoldDB" id="A0A9D4UAK1"/>
<dbReference type="Proteomes" id="UP000886520">
    <property type="component" value="Chromosome 20"/>
</dbReference>
<reference evidence="1" key="1">
    <citation type="submission" date="2021-01" db="EMBL/GenBank/DDBJ databases">
        <title>Adiantum capillus-veneris genome.</title>
        <authorList>
            <person name="Fang Y."/>
            <person name="Liao Q."/>
        </authorList>
    </citation>
    <scope>NUCLEOTIDE SEQUENCE</scope>
    <source>
        <strain evidence="1">H3</strain>
        <tissue evidence="1">Leaf</tissue>
    </source>
</reference>
<sequence>MKMVAGAAGMPTTTNALTFNIQKGLGNALFIKIPFASLLLSLSGSHASPHRRPLITTSASINPHLLHGICRAEGWRARHSELRSAPFNFVLHTYALSATDLEGQR</sequence>
<organism evidence="1 2">
    <name type="scientific">Adiantum capillus-veneris</name>
    <name type="common">Maidenhair fern</name>
    <dbReference type="NCBI Taxonomy" id="13818"/>
    <lineage>
        <taxon>Eukaryota</taxon>
        <taxon>Viridiplantae</taxon>
        <taxon>Streptophyta</taxon>
        <taxon>Embryophyta</taxon>
        <taxon>Tracheophyta</taxon>
        <taxon>Polypodiopsida</taxon>
        <taxon>Polypodiidae</taxon>
        <taxon>Polypodiales</taxon>
        <taxon>Pteridineae</taxon>
        <taxon>Pteridaceae</taxon>
        <taxon>Vittarioideae</taxon>
        <taxon>Adiantum</taxon>
    </lineage>
</organism>
<accession>A0A9D4UAK1</accession>
<evidence type="ECO:0000313" key="1">
    <source>
        <dbReference type="EMBL" id="KAI5064230.1"/>
    </source>
</evidence>
<comment type="caution">
    <text evidence="1">The sequence shown here is derived from an EMBL/GenBank/DDBJ whole genome shotgun (WGS) entry which is preliminary data.</text>
</comment>
<proteinExistence type="predicted"/>
<gene>
    <name evidence="1" type="ORF">GOP47_0020900</name>
</gene>